<reference evidence="1 2" key="1">
    <citation type="journal article" date="2018" name="Front. Plant Sci.">
        <title>Red Clover (Trifolium pratense) and Zigzag Clover (T. medium) - A Picture of Genomic Similarities and Differences.</title>
        <authorList>
            <person name="Dluhosova J."/>
            <person name="Istvanek J."/>
            <person name="Nedelnik J."/>
            <person name="Repkova J."/>
        </authorList>
    </citation>
    <scope>NUCLEOTIDE SEQUENCE [LARGE SCALE GENOMIC DNA]</scope>
    <source>
        <strain evidence="2">cv. 10/8</strain>
        <tissue evidence="1">Leaf</tissue>
    </source>
</reference>
<comment type="caution">
    <text evidence="1">The sequence shown here is derived from an EMBL/GenBank/DDBJ whole genome shotgun (WGS) entry which is preliminary data.</text>
</comment>
<organism evidence="1 2">
    <name type="scientific">Trifolium medium</name>
    <dbReference type="NCBI Taxonomy" id="97028"/>
    <lineage>
        <taxon>Eukaryota</taxon>
        <taxon>Viridiplantae</taxon>
        <taxon>Streptophyta</taxon>
        <taxon>Embryophyta</taxon>
        <taxon>Tracheophyta</taxon>
        <taxon>Spermatophyta</taxon>
        <taxon>Magnoliopsida</taxon>
        <taxon>eudicotyledons</taxon>
        <taxon>Gunneridae</taxon>
        <taxon>Pentapetalae</taxon>
        <taxon>rosids</taxon>
        <taxon>fabids</taxon>
        <taxon>Fabales</taxon>
        <taxon>Fabaceae</taxon>
        <taxon>Papilionoideae</taxon>
        <taxon>50 kb inversion clade</taxon>
        <taxon>NPAAA clade</taxon>
        <taxon>Hologalegina</taxon>
        <taxon>IRL clade</taxon>
        <taxon>Trifolieae</taxon>
        <taxon>Trifolium</taxon>
    </lineage>
</organism>
<dbReference type="EMBL" id="LXQA010237604">
    <property type="protein sequence ID" value="MCI36809.1"/>
    <property type="molecule type" value="Genomic_DNA"/>
</dbReference>
<evidence type="ECO:0000313" key="2">
    <source>
        <dbReference type="Proteomes" id="UP000265520"/>
    </source>
</evidence>
<dbReference type="Proteomes" id="UP000265520">
    <property type="component" value="Unassembled WGS sequence"/>
</dbReference>
<keyword evidence="2" id="KW-1185">Reference proteome</keyword>
<dbReference type="AlphaFoldDB" id="A0A392RKK7"/>
<accession>A0A392RKK7</accession>
<proteinExistence type="predicted"/>
<feature type="non-terminal residue" evidence="1">
    <location>
        <position position="22"/>
    </location>
</feature>
<name>A0A392RKK7_9FABA</name>
<evidence type="ECO:0000313" key="1">
    <source>
        <dbReference type="EMBL" id="MCI36809.1"/>
    </source>
</evidence>
<protein>
    <submittedName>
        <fullName evidence="1">Uncharacterized protein</fullName>
    </submittedName>
</protein>
<sequence>MGFTSCRFRFGGKDVVTVDFGV</sequence>